<accession>A0A844FHF0</accession>
<organism evidence="1 2">
    <name type="scientific">Anaerosalibacter bizertensis</name>
    <dbReference type="NCBI Taxonomy" id="932217"/>
    <lineage>
        <taxon>Bacteria</taxon>
        <taxon>Bacillati</taxon>
        <taxon>Bacillota</taxon>
        <taxon>Tissierellia</taxon>
        <taxon>Tissierellales</taxon>
        <taxon>Sporanaerobacteraceae</taxon>
        <taxon>Anaerosalibacter</taxon>
    </lineage>
</organism>
<gene>
    <name evidence="1" type="ORF">FYJ27_06305</name>
</gene>
<sequence length="79" mass="9282">MISKELLREKTIAFLEYMGVYIDNLEDNEKLEEFADIIKNTEDSAEKTNGLVYKYNDEYFLVINFLDGDYLVAPIEYTP</sequence>
<dbReference type="RefSeq" id="WP_154484029.1">
    <property type="nucleotide sequence ID" value="NZ_JAHLOA010000002.1"/>
</dbReference>
<comment type="caution">
    <text evidence="1">The sequence shown here is derived from an EMBL/GenBank/DDBJ whole genome shotgun (WGS) entry which is preliminary data.</text>
</comment>
<dbReference type="OrthoDB" id="1707772at2"/>
<reference evidence="1 2" key="1">
    <citation type="submission" date="2019-08" db="EMBL/GenBank/DDBJ databases">
        <title>In-depth cultivation of the pig gut microbiome towards novel bacterial diversity and tailored functional studies.</title>
        <authorList>
            <person name="Wylensek D."/>
            <person name="Hitch T.C.A."/>
            <person name="Clavel T."/>
        </authorList>
    </citation>
    <scope>NUCLEOTIDE SEQUENCE [LARGE SCALE GENOMIC DNA]</scope>
    <source>
        <strain evidence="1 2">Med78-601-WT-4W-RMD-3</strain>
    </source>
</reference>
<dbReference type="Proteomes" id="UP000462760">
    <property type="component" value="Unassembled WGS sequence"/>
</dbReference>
<dbReference type="EMBL" id="VULR01000007">
    <property type="protein sequence ID" value="MSS43345.1"/>
    <property type="molecule type" value="Genomic_DNA"/>
</dbReference>
<proteinExistence type="predicted"/>
<evidence type="ECO:0000313" key="1">
    <source>
        <dbReference type="EMBL" id="MSS43345.1"/>
    </source>
</evidence>
<dbReference type="AlphaFoldDB" id="A0A844FHF0"/>
<name>A0A844FHF0_9FIRM</name>
<protein>
    <submittedName>
        <fullName evidence="1">Uncharacterized protein</fullName>
    </submittedName>
</protein>
<evidence type="ECO:0000313" key="2">
    <source>
        <dbReference type="Proteomes" id="UP000462760"/>
    </source>
</evidence>